<protein>
    <submittedName>
        <fullName evidence="1">Uncharacterized protein</fullName>
    </submittedName>
</protein>
<sequence>MTLFGVVFDKLRKINVLLTGDYNNIAIKAYQERLPVLCVGNLNKVDDVLMLNNLLPFELDNI</sequence>
<evidence type="ECO:0000313" key="1">
    <source>
        <dbReference type="EMBL" id="RUT07127.1"/>
    </source>
</evidence>
<proteinExistence type="predicted"/>
<name>A0A433VM26_9CYAN</name>
<dbReference type="RefSeq" id="WP_201800711.1">
    <property type="nucleotide sequence ID" value="NZ_RSCL01000005.1"/>
</dbReference>
<gene>
    <name evidence="1" type="ORF">DSM106972_023880</name>
</gene>
<reference evidence="1" key="1">
    <citation type="submission" date="2018-12" db="EMBL/GenBank/DDBJ databases">
        <authorList>
            <person name="Will S."/>
            <person name="Neumann-Schaal M."/>
            <person name="Henke P."/>
        </authorList>
    </citation>
    <scope>NUCLEOTIDE SEQUENCE</scope>
    <source>
        <strain evidence="1">PCC 7102</strain>
    </source>
</reference>
<organism evidence="1 2">
    <name type="scientific">Dulcicalothrix desertica PCC 7102</name>
    <dbReference type="NCBI Taxonomy" id="232991"/>
    <lineage>
        <taxon>Bacteria</taxon>
        <taxon>Bacillati</taxon>
        <taxon>Cyanobacteriota</taxon>
        <taxon>Cyanophyceae</taxon>
        <taxon>Nostocales</taxon>
        <taxon>Calotrichaceae</taxon>
        <taxon>Dulcicalothrix</taxon>
    </lineage>
</organism>
<reference evidence="1" key="2">
    <citation type="journal article" date="2019" name="Genome Biol. Evol.">
        <title>Day and night: Metabolic profiles and evolutionary relationships of six axenic non-marine cyanobacteria.</title>
        <authorList>
            <person name="Will S.E."/>
            <person name="Henke P."/>
            <person name="Boedeker C."/>
            <person name="Huang S."/>
            <person name="Brinkmann H."/>
            <person name="Rohde M."/>
            <person name="Jarek M."/>
            <person name="Friedl T."/>
            <person name="Seufert S."/>
            <person name="Schumacher M."/>
            <person name="Overmann J."/>
            <person name="Neumann-Schaal M."/>
            <person name="Petersen J."/>
        </authorList>
    </citation>
    <scope>NUCLEOTIDE SEQUENCE [LARGE SCALE GENOMIC DNA]</scope>
    <source>
        <strain evidence="1">PCC 7102</strain>
    </source>
</reference>
<evidence type="ECO:0000313" key="2">
    <source>
        <dbReference type="Proteomes" id="UP000271624"/>
    </source>
</evidence>
<dbReference type="Proteomes" id="UP000271624">
    <property type="component" value="Unassembled WGS sequence"/>
</dbReference>
<comment type="caution">
    <text evidence="1">The sequence shown here is derived from an EMBL/GenBank/DDBJ whole genome shotgun (WGS) entry which is preliminary data.</text>
</comment>
<dbReference type="AlphaFoldDB" id="A0A433VM26"/>
<accession>A0A433VM26</accession>
<dbReference type="EMBL" id="RSCL01000005">
    <property type="protein sequence ID" value="RUT07127.1"/>
    <property type="molecule type" value="Genomic_DNA"/>
</dbReference>
<keyword evidence="2" id="KW-1185">Reference proteome</keyword>